<dbReference type="InterPro" id="IPR036412">
    <property type="entry name" value="HAD-like_sf"/>
</dbReference>
<dbReference type="NCBIfam" id="TIGR01456">
    <property type="entry name" value="CECR5"/>
    <property type="match status" value="1"/>
</dbReference>
<dbReference type="InterPro" id="IPR050324">
    <property type="entry name" value="CDP-alcohol_PTase-I"/>
</dbReference>
<dbReference type="PANTHER" id="PTHR14269">
    <property type="entry name" value="CDP-DIACYLGLYCEROL--GLYCEROL-3-PHOSPHATE 3-PHOSPHATIDYLTRANSFERASE-RELATED"/>
    <property type="match status" value="1"/>
</dbReference>
<name>A0AAN9BAD7_9CAEN</name>
<proteinExistence type="predicted"/>
<dbReference type="EMBL" id="JBAMIC010000010">
    <property type="protein sequence ID" value="KAK7101872.1"/>
    <property type="molecule type" value="Genomic_DNA"/>
</dbReference>
<organism evidence="1 2">
    <name type="scientific">Littorina saxatilis</name>
    <dbReference type="NCBI Taxonomy" id="31220"/>
    <lineage>
        <taxon>Eukaryota</taxon>
        <taxon>Metazoa</taxon>
        <taxon>Spiralia</taxon>
        <taxon>Lophotrochozoa</taxon>
        <taxon>Mollusca</taxon>
        <taxon>Gastropoda</taxon>
        <taxon>Caenogastropoda</taxon>
        <taxon>Littorinimorpha</taxon>
        <taxon>Littorinoidea</taxon>
        <taxon>Littorinidae</taxon>
        <taxon>Littorina</taxon>
    </lineage>
</organism>
<keyword evidence="2" id="KW-1185">Reference proteome</keyword>
<evidence type="ECO:0008006" key="3">
    <source>
        <dbReference type="Google" id="ProtNLM"/>
    </source>
</evidence>
<evidence type="ECO:0000313" key="2">
    <source>
        <dbReference type="Proteomes" id="UP001374579"/>
    </source>
</evidence>
<dbReference type="Proteomes" id="UP001374579">
    <property type="component" value="Unassembled WGS sequence"/>
</dbReference>
<comment type="caution">
    <text evidence="1">The sequence shown here is derived from an EMBL/GenBank/DDBJ whole genome shotgun (WGS) entry which is preliminary data.</text>
</comment>
<dbReference type="AlphaFoldDB" id="A0AAN9BAD7"/>
<dbReference type="GO" id="GO:0046474">
    <property type="term" value="P:glycerophospholipid biosynthetic process"/>
    <property type="evidence" value="ECO:0007669"/>
    <property type="project" value="TreeGrafter"/>
</dbReference>
<dbReference type="InterPro" id="IPR023214">
    <property type="entry name" value="HAD_sf"/>
</dbReference>
<dbReference type="NCBIfam" id="TIGR01460">
    <property type="entry name" value="HAD-SF-IIA"/>
    <property type="match status" value="1"/>
</dbReference>
<dbReference type="InterPro" id="IPR006357">
    <property type="entry name" value="HAD-SF_hydro_IIA"/>
</dbReference>
<accession>A0AAN9BAD7</accession>
<dbReference type="Pfam" id="PF13344">
    <property type="entry name" value="Hydrolase_6"/>
    <property type="match status" value="1"/>
</dbReference>
<dbReference type="Gene3D" id="3.40.50.1000">
    <property type="entry name" value="HAD superfamily/HAD-like"/>
    <property type="match status" value="2"/>
</dbReference>
<reference evidence="1 2" key="1">
    <citation type="submission" date="2024-02" db="EMBL/GenBank/DDBJ databases">
        <title>Chromosome-scale genome assembly of the rough periwinkle Littorina saxatilis.</title>
        <authorList>
            <person name="De Jode A."/>
            <person name="Faria R."/>
            <person name="Formenti G."/>
            <person name="Sims Y."/>
            <person name="Smith T.P."/>
            <person name="Tracey A."/>
            <person name="Wood J.M.D."/>
            <person name="Zagrodzka Z.B."/>
            <person name="Johannesson K."/>
            <person name="Butlin R.K."/>
            <person name="Leder E.H."/>
        </authorList>
    </citation>
    <scope>NUCLEOTIDE SEQUENCE [LARGE SCALE GENOMIC DNA]</scope>
    <source>
        <strain evidence="1">Snail1</strain>
        <tissue evidence="1">Muscle</tissue>
    </source>
</reference>
<sequence>MDSQMQAELIAIEVLGDSEDFWDNADSTSDNSDFSMGEVENALNEPDFGILFDVDGVLARGSNPLDQAKKAMEKLKDANGHLRVPCAFVTNACNRSHDKALQISNWFDMEVSPDQVIHAPTPVKLLREVHDKQTLVIGQEHRLDIAKDLGFDNLCTIEDVKEAYPLLDMVDHENRVKVAKGQYKENPSFPRVEAILLIGEPTHWESNLQLLLDLLLTQGKPTEAPTDVHTVPQIPVIACNMDLVFMAEACMPRFGHGAFLLCLEALFKKITGNELHYVSLVGKPCEITYRFAEHTVSKIAKRMGINKPIKRLYFFGDNPHVDIVGANLYDRYIKQNALNLQNGNTTSTGDSADEDACSVSSVDSASSLPSSRIIPENAELHDQTVEHCLSMLVGTGVYKYGTEMNKKGPDGKYVYHGHRDIAHEPELTNPHKYVHCVDKGIDYIFERESMVAL</sequence>
<gene>
    <name evidence="1" type="ORF">V1264_020186</name>
</gene>
<dbReference type="GO" id="GO:0005739">
    <property type="term" value="C:mitochondrion"/>
    <property type="evidence" value="ECO:0007669"/>
    <property type="project" value="TreeGrafter"/>
</dbReference>
<evidence type="ECO:0000313" key="1">
    <source>
        <dbReference type="EMBL" id="KAK7101872.1"/>
    </source>
</evidence>
<protein>
    <recommendedName>
        <fullName evidence="3">Haloacid dehalogenase-like hydrolase domain-containing 5</fullName>
    </recommendedName>
</protein>
<dbReference type="PANTHER" id="PTHR14269:SF4">
    <property type="entry name" value="CAT EYE SYNDROME CRITICAL REGION PROTEIN 5"/>
    <property type="match status" value="1"/>
</dbReference>
<dbReference type="SUPFAM" id="SSF56784">
    <property type="entry name" value="HAD-like"/>
    <property type="match status" value="1"/>
</dbReference>
<dbReference type="InterPro" id="IPR006353">
    <property type="entry name" value="HAD-SF_hydro_IIA_CECR5"/>
</dbReference>